<dbReference type="EMBL" id="BGPR01000083">
    <property type="protein sequence ID" value="GBL91959.1"/>
    <property type="molecule type" value="Genomic_DNA"/>
</dbReference>
<reference evidence="1 2" key="1">
    <citation type="journal article" date="2019" name="Sci. Rep.">
        <title>Orb-weaving spider Araneus ventricosus genome elucidates the spidroin gene catalogue.</title>
        <authorList>
            <person name="Kono N."/>
            <person name="Nakamura H."/>
            <person name="Ohtoshi R."/>
            <person name="Moran D.A.P."/>
            <person name="Shinohara A."/>
            <person name="Yoshida Y."/>
            <person name="Fujiwara M."/>
            <person name="Mori M."/>
            <person name="Tomita M."/>
            <person name="Arakawa K."/>
        </authorList>
    </citation>
    <scope>NUCLEOTIDE SEQUENCE [LARGE SCALE GENOMIC DNA]</scope>
</reference>
<comment type="caution">
    <text evidence="1">The sequence shown here is derived from an EMBL/GenBank/DDBJ whole genome shotgun (WGS) entry which is preliminary data.</text>
</comment>
<keyword evidence="2" id="KW-1185">Reference proteome</keyword>
<organism evidence="1 2">
    <name type="scientific">Araneus ventricosus</name>
    <name type="common">Orbweaver spider</name>
    <name type="synonym">Epeira ventricosa</name>
    <dbReference type="NCBI Taxonomy" id="182803"/>
    <lineage>
        <taxon>Eukaryota</taxon>
        <taxon>Metazoa</taxon>
        <taxon>Ecdysozoa</taxon>
        <taxon>Arthropoda</taxon>
        <taxon>Chelicerata</taxon>
        <taxon>Arachnida</taxon>
        <taxon>Araneae</taxon>
        <taxon>Araneomorphae</taxon>
        <taxon>Entelegynae</taxon>
        <taxon>Araneoidea</taxon>
        <taxon>Araneidae</taxon>
        <taxon>Araneus</taxon>
    </lineage>
</organism>
<evidence type="ECO:0000313" key="2">
    <source>
        <dbReference type="Proteomes" id="UP000499080"/>
    </source>
</evidence>
<name>A0A4Y2BK16_ARAVE</name>
<evidence type="ECO:0000313" key="1">
    <source>
        <dbReference type="EMBL" id="GBL91959.1"/>
    </source>
</evidence>
<gene>
    <name evidence="1" type="ORF">AVEN_102535_1</name>
</gene>
<dbReference type="Proteomes" id="UP000499080">
    <property type="component" value="Unassembled WGS sequence"/>
</dbReference>
<dbReference type="AlphaFoldDB" id="A0A4Y2BK16"/>
<sequence>MTGPASLPLLRQRLKCEGLNLSPLASFSSTFAYCLSLLKKFSILPYIFVQSAHYTRDVEEHVFSDEIIRIRQLSLCLAVVAACSDHGCNDQSVSLVKISWSGSPVTEHIENPPVLVINDSLVVISFDDNRCHRTWGQ</sequence>
<protein>
    <submittedName>
        <fullName evidence="1">Uncharacterized protein</fullName>
    </submittedName>
</protein>
<proteinExistence type="predicted"/>
<accession>A0A4Y2BK16</accession>